<accession>K0TL89</accession>
<feature type="non-terminal residue" evidence="2">
    <location>
        <position position="116"/>
    </location>
</feature>
<gene>
    <name evidence="2" type="ORF">THAOC_06900</name>
</gene>
<dbReference type="EMBL" id="AGNL01006983">
    <property type="protein sequence ID" value="EJK71637.1"/>
    <property type="molecule type" value="Genomic_DNA"/>
</dbReference>
<evidence type="ECO:0000313" key="3">
    <source>
        <dbReference type="Proteomes" id="UP000266841"/>
    </source>
</evidence>
<keyword evidence="3" id="KW-1185">Reference proteome</keyword>
<reference evidence="2 3" key="1">
    <citation type="journal article" date="2012" name="Genome Biol.">
        <title>Genome and low-iron response of an oceanic diatom adapted to chronic iron limitation.</title>
        <authorList>
            <person name="Lommer M."/>
            <person name="Specht M."/>
            <person name="Roy A.S."/>
            <person name="Kraemer L."/>
            <person name="Andreson R."/>
            <person name="Gutowska M.A."/>
            <person name="Wolf J."/>
            <person name="Bergner S.V."/>
            <person name="Schilhabel M.B."/>
            <person name="Klostermeier U.C."/>
            <person name="Beiko R.G."/>
            <person name="Rosenstiel P."/>
            <person name="Hippler M."/>
            <person name="Laroche J."/>
        </authorList>
    </citation>
    <scope>NUCLEOTIDE SEQUENCE [LARGE SCALE GENOMIC DNA]</scope>
    <source>
        <strain evidence="2 3">CCMP1005</strain>
    </source>
</reference>
<proteinExistence type="predicted"/>
<feature type="compositionally biased region" description="Basic and acidic residues" evidence="1">
    <location>
        <begin position="1"/>
        <end position="13"/>
    </location>
</feature>
<dbReference type="AlphaFoldDB" id="K0TL89"/>
<evidence type="ECO:0000256" key="1">
    <source>
        <dbReference type="SAM" id="MobiDB-lite"/>
    </source>
</evidence>
<organism evidence="2 3">
    <name type="scientific">Thalassiosira oceanica</name>
    <name type="common">Marine diatom</name>
    <dbReference type="NCBI Taxonomy" id="159749"/>
    <lineage>
        <taxon>Eukaryota</taxon>
        <taxon>Sar</taxon>
        <taxon>Stramenopiles</taxon>
        <taxon>Ochrophyta</taxon>
        <taxon>Bacillariophyta</taxon>
        <taxon>Coscinodiscophyceae</taxon>
        <taxon>Thalassiosirophycidae</taxon>
        <taxon>Thalassiosirales</taxon>
        <taxon>Thalassiosiraceae</taxon>
        <taxon>Thalassiosira</taxon>
    </lineage>
</organism>
<sequence length="116" mass="13409">MMKAGEDGCEDKSTPLSPYKRKVHSDESAENMLRLMREESRRKREEEEKTSLRYRLKRLSYEELVDELSRAAGKDKAIKMEVALEMSLQAAIDVGVHEGNKRATELRYSQMDNIEG</sequence>
<feature type="compositionally biased region" description="Basic and acidic residues" evidence="1">
    <location>
        <begin position="35"/>
        <end position="50"/>
    </location>
</feature>
<evidence type="ECO:0000313" key="2">
    <source>
        <dbReference type="EMBL" id="EJK71637.1"/>
    </source>
</evidence>
<name>K0TL89_THAOC</name>
<protein>
    <submittedName>
        <fullName evidence="2">Uncharacterized protein</fullName>
    </submittedName>
</protein>
<comment type="caution">
    <text evidence="2">The sequence shown here is derived from an EMBL/GenBank/DDBJ whole genome shotgun (WGS) entry which is preliminary data.</text>
</comment>
<feature type="region of interest" description="Disordered" evidence="1">
    <location>
        <begin position="1"/>
        <end position="50"/>
    </location>
</feature>
<dbReference type="Proteomes" id="UP000266841">
    <property type="component" value="Unassembled WGS sequence"/>
</dbReference>